<evidence type="ECO:0000256" key="9">
    <source>
        <dbReference type="ARBA" id="ARBA00035241"/>
    </source>
</evidence>
<dbReference type="HOGENOM" id="CLU_062853_0_0_12"/>
<dbReference type="Gene3D" id="3.30.190.20">
    <property type="match status" value="1"/>
</dbReference>
<evidence type="ECO:0000256" key="11">
    <source>
        <dbReference type="RuleBase" id="RU000659"/>
    </source>
</evidence>
<dbReference type="CDD" id="cd00403">
    <property type="entry name" value="Ribosomal_L1"/>
    <property type="match status" value="1"/>
</dbReference>
<dbReference type="PIRSF" id="PIRSF002155">
    <property type="entry name" value="Ribosomal_L1"/>
    <property type="match status" value="1"/>
</dbReference>
<dbReference type="InterPro" id="IPR016095">
    <property type="entry name" value="Ribosomal_uL1_3-a/b-sand"/>
</dbReference>
<dbReference type="Gene3D" id="3.40.50.790">
    <property type="match status" value="1"/>
</dbReference>
<dbReference type="PROSITE" id="PS01199">
    <property type="entry name" value="RIBOSOMAL_L1"/>
    <property type="match status" value="1"/>
</dbReference>
<dbReference type="GO" id="GO:0006417">
    <property type="term" value="P:regulation of translation"/>
    <property type="evidence" value="ECO:0007669"/>
    <property type="project" value="UniProtKB-KW"/>
</dbReference>
<evidence type="ECO:0000256" key="3">
    <source>
        <dbReference type="ARBA" id="ARBA00022555"/>
    </source>
</evidence>
<gene>
    <name evidence="10" type="primary">rplA</name>
    <name evidence="12" type="ordered locus">Spith_0509</name>
</gene>
<protein>
    <recommendedName>
        <fullName evidence="9 10">Large ribosomal subunit protein uL1</fullName>
    </recommendedName>
</protein>
<accession>G0GF90</accession>
<evidence type="ECO:0000313" key="13">
    <source>
        <dbReference type="Proteomes" id="UP000007254"/>
    </source>
</evidence>
<dbReference type="PANTHER" id="PTHR36427:SF3">
    <property type="entry name" value="LARGE RIBOSOMAL SUBUNIT PROTEIN UL1M"/>
    <property type="match status" value="1"/>
</dbReference>
<keyword evidence="7 10" id="KW-0689">Ribosomal protein</keyword>
<dbReference type="EMBL" id="CP002903">
    <property type="protein sequence ID" value="AEJ60789.1"/>
    <property type="molecule type" value="Genomic_DNA"/>
</dbReference>
<dbReference type="FunFam" id="3.40.50.790:FF:000001">
    <property type="entry name" value="50S ribosomal protein L1"/>
    <property type="match status" value="1"/>
</dbReference>
<dbReference type="HAMAP" id="MF_01318_B">
    <property type="entry name" value="Ribosomal_uL1_B"/>
    <property type="match status" value="1"/>
</dbReference>
<keyword evidence="5 10" id="KW-0810">Translation regulation</keyword>
<dbReference type="OrthoDB" id="9803740at2"/>
<keyword evidence="2 10" id="KW-0678">Repressor</keyword>
<dbReference type="PANTHER" id="PTHR36427">
    <property type="entry name" value="54S RIBOSOMAL PROTEIN L1, MITOCHONDRIAL"/>
    <property type="match status" value="1"/>
</dbReference>
<dbReference type="InterPro" id="IPR028364">
    <property type="entry name" value="Ribosomal_uL1/biogenesis"/>
</dbReference>
<dbReference type="InterPro" id="IPR023674">
    <property type="entry name" value="Ribosomal_uL1-like"/>
</dbReference>
<dbReference type="InterPro" id="IPR002143">
    <property type="entry name" value="Ribosomal_uL1"/>
</dbReference>
<comment type="function">
    <text evidence="10">Binds directly to 23S rRNA. The L1 stalk is quite mobile in the ribosome, and is involved in E site tRNA release.</text>
</comment>
<evidence type="ECO:0000256" key="7">
    <source>
        <dbReference type="ARBA" id="ARBA00022980"/>
    </source>
</evidence>
<dbReference type="NCBIfam" id="TIGR01169">
    <property type="entry name" value="rplA_bact"/>
    <property type="match status" value="1"/>
</dbReference>
<evidence type="ECO:0000256" key="6">
    <source>
        <dbReference type="ARBA" id="ARBA00022884"/>
    </source>
</evidence>
<organism evidence="12 13">
    <name type="scientific">Winmispira thermophila (strain ATCC 700085 / DSM 6578 / Z-1203)</name>
    <name type="common">Spirochaeta thermophila</name>
    <dbReference type="NCBI Taxonomy" id="869211"/>
    <lineage>
        <taxon>Bacteria</taxon>
        <taxon>Pseudomonadati</taxon>
        <taxon>Spirochaetota</taxon>
        <taxon>Spirochaetia</taxon>
        <taxon>Winmispirales</taxon>
        <taxon>Winmispiraceae</taxon>
        <taxon>Winmispira</taxon>
    </lineage>
</organism>
<comment type="subunit">
    <text evidence="10">Part of the 50S ribosomal subunit.</text>
</comment>
<dbReference type="RefSeq" id="WP_014624184.1">
    <property type="nucleotide sequence ID" value="NC_017583.1"/>
</dbReference>
<dbReference type="InterPro" id="IPR023673">
    <property type="entry name" value="Ribosomal_uL1_CS"/>
</dbReference>
<comment type="similarity">
    <text evidence="1 10 11">Belongs to the universal ribosomal protein uL1 family.</text>
</comment>
<keyword evidence="8 10" id="KW-0687">Ribonucleoprotein</keyword>
<dbReference type="GO" id="GO:0003735">
    <property type="term" value="F:structural constituent of ribosome"/>
    <property type="evidence" value="ECO:0007669"/>
    <property type="project" value="InterPro"/>
</dbReference>
<dbReference type="GO" id="GO:0000049">
    <property type="term" value="F:tRNA binding"/>
    <property type="evidence" value="ECO:0007669"/>
    <property type="project" value="UniProtKB-KW"/>
</dbReference>
<comment type="function">
    <text evidence="10">Protein L1 is also a translational repressor protein, it controls the translation of the L11 operon by binding to its mRNA.</text>
</comment>
<proteinExistence type="inferred from homology"/>
<dbReference type="GO" id="GO:0006412">
    <property type="term" value="P:translation"/>
    <property type="evidence" value="ECO:0007669"/>
    <property type="project" value="UniProtKB-UniRule"/>
</dbReference>
<dbReference type="AlphaFoldDB" id="G0GF90"/>
<evidence type="ECO:0000313" key="12">
    <source>
        <dbReference type="EMBL" id="AEJ60789.1"/>
    </source>
</evidence>
<sequence length="226" mass="25161">MARHGKKYLEAVKKYARQERYPLERAVELVKELSYANFDETVELSVKVNLKKGQTVRGTVTLPHKFGQEKRILVFARGDKAEEAREAGATYVGDTDLVEKIQQGWLDFDVAVATPDMMKEVGKLGPILGRRGLMPNPKVGTVTMDIKGAVENLKQGQVEFRADKTGVVHLAVGKVSMEPEKIVENVNVALDEMRHRRPADTKGAFIKSVTLSSTMGPGVKVKWDER</sequence>
<keyword evidence="6 10" id="KW-0694">RNA-binding</keyword>
<evidence type="ECO:0000256" key="10">
    <source>
        <dbReference type="HAMAP-Rule" id="MF_01318"/>
    </source>
</evidence>
<dbReference type="Pfam" id="PF00687">
    <property type="entry name" value="Ribosomal_L1"/>
    <property type="match status" value="1"/>
</dbReference>
<evidence type="ECO:0000256" key="2">
    <source>
        <dbReference type="ARBA" id="ARBA00022491"/>
    </source>
</evidence>
<dbReference type="KEGG" id="stq:Spith_0509"/>
<reference evidence="12 13" key="1">
    <citation type="submission" date="2011-06" db="EMBL/GenBank/DDBJ databases">
        <title>The complete genome of Spirochaeta thermophila DSM 6578.</title>
        <authorList>
            <consortium name="US DOE Joint Genome Institute (JGI-PGF)"/>
            <person name="Lucas S."/>
            <person name="Lapidus A."/>
            <person name="Bruce D."/>
            <person name="Goodwin L."/>
            <person name="Pitluck S."/>
            <person name="Peters L."/>
            <person name="Kyrpides N."/>
            <person name="Mavromatis K."/>
            <person name="Ivanova N."/>
            <person name="Mikailova N."/>
            <person name="Pagani I."/>
            <person name="Chertkov O."/>
            <person name="Detter J.C."/>
            <person name="Tapia R."/>
            <person name="Han C."/>
            <person name="Land M."/>
            <person name="Hauser L."/>
            <person name="Markowitz V."/>
            <person name="Cheng J.-F."/>
            <person name="Hugenholtz P."/>
            <person name="Woyke T."/>
            <person name="Wu D."/>
            <person name="Spring S."/>
            <person name="Merkhoffer B."/>
            <person name="Schneider S."/>
            <person name="Klenk H.-P."/>
            <person name="Eisen J.A."/>
        </authorList>
    </citation>
    <scope>NUCLEOTIDE SEQUENCE [LARGE SCALE GENOMIC DNA]</scope>
    <source>
        <strain evidence="13">ATCC 700085 / DSM 6578 / Z-1203</strain>
    </source>
</reference>
<evidence type="ECO:0000256" key="5">
    <source>
        <dbReference type="ARBA" id="ARBA00022845"/>
    </source>
</evidence>
<dbReference type="SUPFAM" id="SSF56808">
    <property type="entry name" value="Ribosomal protein L1"/>
    <property type="match status" value="1"/>
</dbReference>
<keyword evidence="4 10" id="KW-0699">rRNA-binding</keyword>
<dbReference type="GO" id="GO:0015934">
    <property type="term" value="C:large ribosomal subunit"/>
    <property type="evidence" value="ECO:0007669"/>
    <property type="project" value="InterPro"/>
</dbReference>
<evidence type="ECO:0000256" key="1">
    <source>
        <dbReference type="ARBA" id="ARBA00010531"/>
    </source>
</evidence>
<evidence type="ECO:0000256" key="4">
    <source>
        <dbReference type="ARBA" id="ARBA00022730"/>
    </source>
</evidence>
<dbReference type="InterPro" id="IPR005878">
    <property type="entry name" value="Ribosom_uL1_bac-type"/>
</dbReference>
<keyword evidence="3 10" id="KW-0820">tRNA-binding</keyword>
<dbReference type="Proteomes" id="UP000007254">
    <property type="component" value="Chromosome"/>
</dbReference>
<name>G0GF90_WINT7</name>
<dbReference type="STRING" id="869211.Spith_0509"/>
<dbReference type="GO" id="GO:0019843">
    <property type="term" value="F:rRNA binding"/>
    <property type="evidence" value="ECO:0007669"/>
    <property type="project" value="UniProtKB-UniRule"/>
</dbReference>
<evidence type="ECO:0000256" key="8">
    <source>
        <dbReference type="ARBA" id="ARBA00023274"/>
    </source>
</evidence>
<keyword evidence="13" id="KW-1185">Reference proteome</keyword>